<protein>
    <recommendedName>
        <fullName evidence="3">N-acetyltransferase domain-containing protein</fullName>
    </recommendedName>
</protein>
<keyword evidence="5" id="KW-1185">Reference proteome</keyword>
<evidence type="ECO:0000256" key="1">
    <source>
        <dbReference type="ARBA" id="ARBA00022679"/>
    </source>
</evidence>
<sequence length="344" mass="38652">MDNIEQQQVKVSGMMMRRLTAQDFDAVIALDAEAIGHPRTSYFERRLKTALSQSDLHIQFAAEHDGKLVGFIMARLMQGQFGRAEPALRLEAIGAASGRHGQHIGSALLSKLENEARRLKVTEIRTTASWRDHAIMQFFDHAGFELGDDLVVDCHVRDHRLELHEDNKVPAPPYLTGFSSTETDYSASHSNDFEALARDKMDLRTLKAEDMYDIVRIDKRITGRRREAYIYELVDEAMNDSAVRVSLIARVDGIAAGYVMARTDFGDYGRAEPVAILDTIGVDPDYSHQGIGHALLSQLFVNLDGLRVEKVETAAARKHFKLLGFFYDVGFRPSQRLGFIKRVG</sequence>
<dbReference type="SUPFAM" id="SSF55729">
    <property type="entry name" value="Acyl-CoA N-acyltransferases (Nat)"/>
    <property type="match status" value="2"/>
</dbReference>
<comment type="caution">
    <text evidence="4">The sequence shown here is derived from an EMBL/GenBank/DDBJ whole genome shotgun (WGS) entry which is preliminary data.</text>
</comment>
<proteinExistence type="predicted"/>
<dbReference type="AlphaFoldDB" id="A0A916J2Z9"/>
<dbReference type="CDD" id="cd04301">
    <property type="entry name" value="NAT_SF"/>
    <property type="match status" value="2"/>
</dbReference>
<accession>A0A916J2Z9</accession>
<dbReference type="EMBL" id="CAJQUM010000001">
    <property type="protein sequence ID" value="CAG4883038.1"/>
    <property type="molecule type" value="Genomic_DNA"/>
</dbReference>
<gene>
    <name evidence="4" type="ORF">GTOL_10920</name>
</gene>
<dbReference type="InterPro" id="IPR051556">
    <property type="entry name" value="N-term/lysine_N-AcTrnsfr"/>
</dbReference>
<reference evidence="4" key="1">
    <citation type="submission" date="2021-04" db="EMBL/GenBank/DDBJ databases">
        <authorList>
            <person name="Hornung B."/>
        </authorList>
    </citation>
    <scope>NUCLEOTIDE SEQUENCE</scope>
    <source>
        <strain evidence="4">G5G6</strain>
    </source>
</reference>
<dbReference type="RefSeq" id="WP_220635048.1">
    <property type="nucleotide sequence ID" value="NZ_CAJQUM010000001.1"/>
</dbReference>
<dbReference type="InterPro" id="IPR016181">
    <property type="entry name" value="Acyl_CoA_acyltransferase"/>
</dbReference>
<dbReference type="PANTHER" id="PTHR42919:SF8">
    <property type="entry name" value="N-ALPHA-ACETYLTRANSFERASE 50"/>
    <property type="match status" value="1"/>
</dbReference>
<keyword evidence="1" id="KW-0808">Transferase</keyword>
<organism evidence="4 5">
    <name type="scientific">Georgfuchsia toluolica</name>
    <dbReference type="NCBI Taxonomy" id="424218"/>
    <lineage>
        <taxon>Bacteria</taxon>
        <taxon>Pseudomonadati</taxon>
        <taxon>Pseudomonadota</taxon>
        <taxon>Betaproteobacteria</taxon>
        <taxon>Nitrosomonadales</taxon>
        <taxon>Sterolibacteriaceae</taxon>
        <taxon>Georgfuchsia</taxon>
    </lineage>
</organism>
<evidence type="ECO:0000313" key="4">
    <source>
        <dbReference type="EMBL" id="CAG4883038.1"/>
    </source>
</evidence>
<dbReference type="Proteomes" id="UP000742786">
    <property type="component" value="Unassembled WGS sequence"/>
</dbReference>
<keyword evidence="2" id="KW-0012">Acyltransferase</keyword>
<evidence type="ECO:0000313" key="5">
    <source>
        <dbReference type="Proteomes" id="UP000742786"/>
    </source>
</evidence>
<feature type="domain" description="N-acetyltransferase" evidence="3">
    <location>
        <begin position="201"/>
        <end position="344"/>
    </location>
</feature>
<dbReference type="GO" id="GO:0016747">
    <property type="term" value="F:acyltransferase activity, transferring groups other than amino-acyl groups"/>
    <property type="evidence" value="ECO:0007669"/>
    <property type="project" value="InterPro"/>
</dbReference>
<dbReference type="Pfam" id="PF00583">
    <property type="entry name" value="Acetyltransf_1"/>
    <property type="match status" value="2"/>
</dbReference>
<evidence type="ECO:0000259" key="3">
    <source>
        <dbReference type="PROSITE" id="PS51186"/>
    </source>
</evidence>
<evidence type="ECO:0000256" key="2">
    <source>
        <dbReference type="ARBA" id="ARBA00023315"/>
    </source>
</evidence>
<dbReference type="Gene3D" id="3.40.630.30">
    <property type="match status" value="2"/>
</dbReference>
<dbReference type="InterPro" id="IPR000182">
    <property type="entry name" value="GNAT_dom"/>
</dbReference>
<dbReference type="PANTHER" id="PTHR42919">
    <property type="entry name" value="N-ALPHA-ACETYLTRANSFERASE"/>
    <property type="match status" value="1"/>
</dbReference>
<feature type="domain" description="N-acetyltransferase" evidence="3">
    <location>
        <begin position="14"/>
        <end position="172"/>
    </location>
</feature>
<name>A0A916J2Z9_9PROT</name>
<dbReference type="PROSITE" id="PS51186">
    <property type="entry name" value="GNAT"/>
    <property type="match status" value="2"/>
</dbReference>